<comment type="caution">
    <text evidence="7">The sequence shown here is derived from an EMBL/GenBank/DDBJ whole genome shotgun (WGS) entry which is preliminary data.</text>
</comment>
<dbReference type="GO" id="GO:0003700">
    <property type="term" value="F:DNA-binding transcription factor activity"/>
    <property type="evidence" value="ECO:0007669"/>
    <property type="project" value="TreeGrafter"/>
</dbReference>
<evidence type="ECO:0000313" key="7">
    <source>
        <dbReference type="EMBL" id="NYS24471.1"/>
    </source>
</evidence>
<dbReference type="InterPro" id="IPR050707">
    <property type="entry name" value="HTH_MetabolicPath_Reg"/>
</dbReference>
<sequence length="280" mass="30177">MTESTPRAARRGRPRAFQDRSEQNTIRALDRAMALLHRLSQTDGLSLTDLAQEAGESPATVYRVLITLQAHGMVELDPATQLWHVGAGTFRAGTAFLRRTSVVERARGPMARLMRDTGETANLGIEQADEVLFLSQVETHSAIRAFFPPGTRSPMHVSGIGKALLAWMPATQLEAIVARKGLERFTSSSLVTPEALADDLSATRARGYALDDEERAEGMRCIAAPVFNAHAEPVAGLSVSAPSFRLARADAPQIGGLVQRAAAEVTRAIGGLWPEGEKTE</sequence>
<dbReference type="SMART" id="SM00346">
    <property type="entry name" value="HTH_ICLR"/>
    <property type="match status" value="1"/>
</dbReference>
<dbReference type="InterPro" id="IPR014757">
    <property type="entry name" value="Tscrpt_reg_IclR_C"/>
</dbReference>
<dbReference type="PANTHER" id="PTHR30136">
    <property type="entry name" value="HELIX-TURN-HELIX TRANSCRIPTIONAL REGULATOR, ICLR FAMILY"/>
    <property type="match status" value="1"/>
</dbReference>
<evidence type="ECO:0000256" key="4">
    <source>
        <dbReference type="SAM" id="MobiDB-lite"/>
    </source>
</evidence>
<reference evidence="7 8" key="1">
    <citation type="journal article" date="2000" name="Arch. Microbiol.">
        <title>Rhodobaca bogoriensis gen. nov. and sp. nov., an alkaliphilic purple nonsulfur bacterium from African Rift Valley soda lakes.</title>
        <authorList>
            <person name="Milford A.D."/>
            <person name="Achenbach L.A."/>
            <person name="Jung D.O."/>
            <person name="Madigan M.T."/>
        </authorList>
    </citation>
    <scope>NUCLEOTIDE SEQUENCE [LARGE SCALE GENOMIC DNA]</scope>
    <source>
        <strain evidence="7 8">2376</strain>
    </source>
</reference>
<feature type="domain" description="IclR-ED" evidence="6">
    <location>
        <begin position="88"/>
        <end position="271"/>
    </location>
</feature>
<organism evidence="7 8">
    <name type="scientific">Rhabdonatronobacter sediminivivens</name>
    <dbReference type="NCBI Taxonomy" id="2743469"/>
    <lineage>
        <taxon>Bacteria</taxon>
        <taxon>Pseudomonadati</taxon>
        <taxon>Pseudomonadota</taxon>
        <taxon>Alphaproteobacteria</taxon>
        <taxon>Rhodobacterales</taxon>
        <taxon>Paracoccaceae</taxon>
        <taxon>Rhabdonatronobacter</taxon>
    </lineage>
</organism>
<evidence type="ECO:0000313" key="8">
    <source>
        <dbReference type="Proteomes" id="UP000529417"/>
    </source>
</evidence>
<dbReference type="AlphaFoldDB" id="A0A7Z0KYG6"/>
<evidence type="ECO:0000259" key="6">
    <source>
        <dbReference type="PROSITE" id="PS51078"/>
    </source>
</evidence>
<dbReference type="InterPro" id="IPR054844">
    <property type="entry name" value="TransRegBhcR"/>
</dbReference>
<dbReference type="Proteomes" id="UP000529417">
    <property type="component" value="Unassembled WGS sequence"/>
</dbReference>
<keyword evidence="8" id="KW-1185">Reference proteome</keyword>
<feature type="region of interest" description="Disordered" evidence="4">
    <location>
        <begin position="1"/>
        <end position="23"/>
    </location>
</feature>
<dbReference type="EMBL" id="JACBXS010000008">
    <property type="protein sequence ID" value="NYS24471.1"/>
    <property type="molecule type" value="Genomic_DNA"/>
</dbReference>
<dbReference type="Pfam" id="PF01614">
    <property type="entry name" value="IclR_C"/>
    <property type="match status" value="1"/>
</dbReference>
<dbReference type="NCBIfam" id="NF045644">
    <property type="entry name" value="TransRegBhcR"/>
    <property type="match status" value="1"/>
</dbReference>
<dbReference type="InterPro" id="IPR036390">
    <property type="entry name" value="WH_DNA-bd_sf"/>
</dbReference>
<dbReference type="Pfam" id="PF09339">
    <property type="entry name" value="HTH_IclR"/>
    <property type="match status" value="1"/>
</dbReference>
<dbReference type="GO" id="GO:0003677">
    <property type="term" value="F:DNA binding"/>
    <property type="evidence" value="ECO:0007669"/>
    <property type="project" value="UniProtKB-KW"/>
</dbReference>
<keyword evidence="3" id="KW-0804">Transcription</keyword>
<evidence type="ECO:0000256" key="1">
    <source>
        <dbReference type="ARBA" id="ARBA00023015"/>
    </source>
</evidence>
<dbReference type="InterPro" id="IPR005471">
    <property type="entry name" value="Tscrpt_reg_IclR_N"/>
</dbReference>
<feature type="domain" description="HTH iclR-type" evidence="5">
    <location>
        <begin position="26"/>
        <end position="87"/>
    </location>
</feature>
<dbReference type="Gene3D" id="1.10.10.10">
    <property type="entry name" value="Winged helix-like DNA-binding domain superfamily/Winged helix DNA-binding domain"/>
    <property type="match status" value="1"/>
</dbReference>
<dbReference type="InterPro" id="IPR036388">
    <property type="entry name" value="WH-like_DNA-bd_sf"/>
</dbReference>
<dbReference type="SUPFAM" id="SSF55781">
    <property type="entry name" value="GAF domain-like"/>
    <property type="match status" value="1"/>
</dbReference>
<protein>
    <submittedName>
        <fullName evidence="7">IclR family transcriptional regulator</fullName>
    </submittedName>
</protein>
<accession>A0A7Z0KYG6</accession>
<dbReference type="Gene3D" id="3.30.450.40">
    <property type="match status" value="1"/>
</dbReference>
<dbReference type="PANTHER" id="PTHR30136:SF24">
    <property type="entry name" value="HTH-TYPE TRANSCRIPTIONAL REPRESSOR ALLR"/>
    <property type="match status" value="1"/>
</dbReference>
<name>A0A7Z0KYG6_9RHOB</name>
<dbReference type="PROSITE" id="PS51078">
    <property type="entry name" value="ICLR_ED"/>
    <property type="match status" value="1"/>
</dbReference>
<evidence type="ECO:0000256" key="3">
    <source>
        <dbReference type="ARBA" id="ARBA00023163"/>
    </source>
</evidence>
<dbReference type="InterPro" id="IPR029016">
    <property type="entry name" value="GAF-like_dom_sf"/>
</dbReference>
<dbReference type="SUPFAM" id="SSF46785">
    <property type="entry name" value="Winged helix' DNA-binding domain"/>
    <property type="match status" value="1"/>
</dbReference>
<proteinExistence type="predicted"/>
<dbReference type="PROSITE" id="PS51077">
    <property type="entry name" value="HTH_ICLR"/>
    <property type="match status" value="1"/>
</dbReference>
<evidence type="ECO:0000259" key="5">
    <source>
        <dbReference type="PROSITE" id="PS51077"/>
    </source>
</evidence>
<keyword evidence="2" id="KW-0238">DNA-binding</keyword>
<evidence type="ECO:0000256" key="2">
    <source>
        <dbReference type="ARBA" id="ARBA00023125"/>
    </source>
</evidence>
<gene>
    <name evidence="7" type="ORF">HUK65_05650</name>
</gene>
<keyword evidence="1" id="KW-0805">Transcription regulation</keyword>
<dbReference type="RefSeq" id="WP_179905169.1">
    <property type="nucleotide sequence ID" value="NZ_JACBXS010000008.1"/>
</dbReference>
<dbReference type="GO" id="GO:0045892">
    <property type="term" value="P:negative regulation of DNA-templated transcription"/>
    <property type="evidence" value="ECO:0007669"/>
    <property type="project" value="TreeGrafter"/>
</dbReference>